<dbReference type="GO" id="GO:0007165">
    <property type="term" value="P:signal transduction"/>
    <property type="evidence" value="ECO:0007669"/>
    <property type="project" value="InterPro"/>
</dbReference>
<dbReference type="SUPFAM" id="SSF52058">
    <property type="entry name" value="L domain-like"/>
    <property type="match status" value="3"/>
</dbReference>
<dbReference type="Pfam" id="PF13855">
    <property type="entry name" value="LRR_8"/>
    <property type="match status" value="4"/>
</dbReference>
<dbReference type="PRINTS" id="PR00019">
    <property type="entry name" value="LEURICHRPT"/>
</dbReference>
<dbReference type="SUPFAM" id="SSF52047">
    <property type="entry name" value="RNI-like"/>
    <property type="match status" value="1"/>
</dbReference>
<dbReference type="PROSITE" id="PS51450">
    <property type="entry name" value="LRR"/>
    <property type="match status" value="7"/>
</dbReference>
<reference evidence="5" key="1">
    <citation type="journal article" date="2008" name="Nat. Genet.">
        <title>The Pristionchus pacificus genome provides a unique perspective on nematode lifestyle and parasitism.</title>
        <authorList>
            <person name="Dieterich C."/>
            <person name="Clifton S.W."/>
            <person name="Schuster L.N."/>
            <person name="Chinwalla A."/>
            <person name="Delehaunty K."/>
            <person name="Dinkelacker I."/>
            <person name="Fulton L."/>
            <person name="Fulton R."/>
            <person name="Godfrey J."/>
            <person name="Minx P."/>
            <person name="Mitreva M."/>
            <person name="Roeseler W."/>
            <person name="Tian H."/>
            <person name="Witte H."/>
            <person name="Yang S.P."/>
            <person name="Wilson R.K."/>
            <person name="Sommer R.J."/>
        </authorList>
    </citation>
    <scope>NUCLEOTIDE SEQUENCE [LARGE SCALE GENOMIC DNA]</scope>
    <source>
        <strain evidence="5">PS312</strain>
    </source>
</reference>
<dbReference type="SMART" id="SM00365">
    <property type="entry name" value="LRR_SD22"/>
    <property type="match status" value="11"/>
</dbReference>
<dbReference type="PROSITE" id="PS50104">
    <property type="entry name" value="TIR"/>
    <property type="match status" value="1"/>
</dbReference>
<dbReference type="InterPro" id="IPR032675">
    <property type="entry name" value="LRR_dom_sf"/>
</dbReference>
<accession>A0A8R1Z128</accession>
<dbReference type="InterPro" id="IPR001611">
    <property type="entry name" value="Leu-rich_rpt"/>
</dbReference>
<dbReference type="PANTHER" id="PTHR24366">
    <property type="entry name" value="IG(IMMUNOGLOBULIN) AND LRR(LEUCINE RICH REPEAT) DOMAINS"/>
    <property type="match status" value="1"/>
</dbReference>
<evidence type="ECO:0000313" key="4">
    <source>
        <dbReference type="EnsemblMetazoa" id="PPA40248.1"/>
    </source>
</evidence>
<reference evidence="4" key="2">
    <citation type="submission" date="2022-06" db="UniProtKB">
        <authorList>
            <consortium name="EnsemblMetazoa"/>
        </authorList>
    </citation>
    <scope>IDENTIFICATION</scope>
    <source>
        <strain evidence="4">PS312</strain>
    </source>
</reference>
<dbReference type="SUPFAM" id="SSF52200">
    <property type="entry name" value="Toll/Interleukin receptor TIR domain"/>
    <property type="match status" value="1"/>
</dbReference>
<name>A0A2A6CCB9_PRIPA</name>
<keyword evidence="5" id="KW-1185">Reference proteome</keyword>
<dbReference type="Pfam" id="PF13676">
    <property type="entry name" value="TIR_2"/>
    <property type="match status" value="1"/>
</dbReference>
<dbReference type="InterPro" id="IPR035897">
    <property type="entry name" value="Toll_tir_struct_dom_sf"/>
</dbReference>
<organism evidence="4 5">
    <name type="scientific">Pristionchus pacificus</name>
    <name type="common">Parasitic nematode worm</name>
    <dbReference type="NCBI Taxonomy" id="54126"/>
    <lineage>
        <taxon>Eukaryota</taxon>
        <taxon>Metazoa</taxon>
        <taxon>Ecdysozoa</taxon>
        <taxon>Nematoda</taxon>
        <taxon>Chromadorea</taxon>
        <taxon>Rhabditida</taxon>
        <taxon>Rhabditina</taxon>
        <taxon>Diplogasteromorpha</taxon>
        <taxon>Diplogasteroidea</taxon>
        <taxon>Neodiplogasteridae</taxon>
        <taxon>Pristionchus</taxon>
    </lineage>
</organism>
<dbReference type="AlphaFoldDB" id="A0A2A6CCB9"/>
<proteinExistence type="inferred from homology"/>
<comment type="similarity">
    <text evidence="1">Belongs to the Toll-like receptor family.</text>
</comment>
<dbReference type="InterPro" id="IPR003591">
    <property type="entry name" value="Leu-rich_rpt_typical-subtyp"/>
</dbReference>
<keyword evidence="3" id="KW-0677">Repeat</keyword>
<dbReference type="SMART" id="SM00369">
    <property type="entry name" value="LRR_TYP"/>
    <property type="match status" value="18"/>
</dbReference>
<dbReference type="EnsemblMetazoa" id="PPA40248.1">
    <property type="protein sequence ID" value="PPA40248.1"/>
    <property type="gene ID" value="WBGene00278617"/>
</dbReference>
<protein>
    <submittedName>
        <fullName evidence="4">Tol-1</fullName>
    </submittedName>
</protein>
<dbReference type="Proteomes" id="UP000005239">
    <property type="component" value="Unassembled WGS sequence"/>
</dbReference>
<evidence type="ECO:0000313" key="5">
    <source>
        <dbReference type="Proteomes" id="UP000005239"/>
    </source>
</evidence>
<dbReference type="SMART" id="SM00255">
    <property type="entry name" value="TIR"/>
    <property type="match status" value="1"/>
</dbReference>
<evidence type="ECO:0000256" key="3">
    <source>
        <dbReference type="ARBA" id="ARBA00022737"/>
    </source>
</evidence>
<keyword evidence="2" id="KW-0433">Leucine-rich repeat</keyword>
<evidence type="ECO:0000256" key="2">
    <source>
        <dbReference type="ARBA" id="ARBA00022614"/>
    </source>
</evidence>
<dbReference type="InterPro" id="IPR000157">
    <property type="entry name" value="TIR_dom"/>
</dbReference>
<accession>A0A2A6CCB9</accession>
<gene>
    <name evidence="4" type="primary">WBGene00278617</name>
</gene>
<dbReference type="GO" id="GO:0038023">
    <property type="term" value="F:signaling receptor activity"/>
    <property type="evidence" value="ECO:0000318"/>
    <property type="project" value="GO_Central"/>
</dbReference>
<evidence type="ECO:0000256" key="1">
    <source>
        <dbReference type="ARBA" id="ARBA00009634"/>
    </source>
</evidence>
<dbReference type="Gene3D" id="3.40.50.10140">
    <property type="entry name" value="Toll/interleukin-1 receptor homology (TIR) domain"/>
    <property type="match status" value="1"/>
</dbReference>
<dbReference type="PANTHER" id="PTHR24366:SF96">
    <property type="entry name" value="LEUCINE RICH REPEAT CONTAINING 53"/>
    <property type="match status" value="1"/>
</dbReference>
<sequence length="1195" mass="133406">MILRLFIFYFLLFLPFISTAGYGNCPYRCECHPHHSIPSGWKAECTWDNLPDDSPFAVSSSILSLSITCSSSSKGRSLSSITLKGLHQLHQLKIHKCGIASIEKETFKKLEELRELILTEISTESEQFELVEESLLPLSRLNTFQLSDSKLGKLPSSFLCILTNLQMLNVSGNNLSSSSFSSNCKGDHLIIVDISRNRLGEIISSTFDSFPVVRQLVLAYNSISSMHSLSFNNTRLLQQLDIEGNSLNSIGILPDTIVSINGAHNSFSILPPSIGILPNLVFLNMSHNGLSSSMDSFQSTHLESVDLSFNNLNEIPSIWNRSQSSLNHLDLSHNKISSLKKEDFNLLGGIQTLNLGSNSLTELGEDSLIGLSSLISLDLSHNGISIISPSSLIGLNLDSLLLNHNKLDQIPLALSHLSRCKSIDLSSNSISSISNNIFSKIPQLTTLDLSDNRLEKISQFEFSDSSQLSSLSLSHNSIREIGSQSLIGCSSLRRFDLSFNRLSSIFISPSSLNALRYLNISSNLLMEMDWEGIPSKVENVNLDHNRMRIIKGNPANHRIRTMSISHNVLSSLSSSQLPDSIESIDLSFNSISSIGSSTFASKSALSSLNLGWNSLRSLPFDSINVAEALSTVSIHINGNPFECSCEMDWMKKGKSSINHLNVVDLSESACIHLVDRRKYNLSVVDPSQMLCNYTRMCANGCNCCAFSSCDCKSECPRGCDCWTDATKNTNVVKCHGLRGSDAEKFSIREIPMHATHIHLSDFSIPLLKQHSFFGRTKLAHLHMNKTSLRLIEPMAFNKASNLQLLDLSSNNLREFRSDALFKTTNITHLFLDHNKLERIDDDLIKKLPHLKALTLHENGMEDIPLSLSSIPSLTLSNNPFRCDCDTERFNTPSFLLAHRDKIVDSSRMHCVENVTRSFRENDTTILSPYPPNYGYDIYNISMNDFLLEMNISICVGPTEGIWGRKQDDIPLIIILALFFILLILLAVCLIVNAIRRNRCGMRQKRYKLNSSMNCSTTPGASPLPAPLLGSFHDVFISYSHKDEKLVREKIVNLLENDHSLCLLHVHGPKYDTMRHAVSDELTQLMKSCSTIIVVITKNFLEEEWMSTQIKISHQLVAKENKNQFLAVVGDDVDMNRLDEALGSILRKKERIRISDHLYHNTLLNYLPTPTRYSPSDNTSEMYYEMGGGIVPSAIV</sequence>
<dbReference type="Gene3D" id="3.80.10.10">
    <property type="entry name" value="Ribonuclease Inhibitor"/>
    <property type="match status" value="5"/>
</dbReference>
<dbReference type="OrthoDB" id="2015831at2759"/>